<sequence>MILRVHNLRECTRARVPGVSLPRNPKRRETTSTSAHPSKAAGDISSVFPSLSGIDSPPLPTRFADLKRRLIQGHEDRVRDSWHRLLADLRKEIDVIKALGSKVIPELEFRDMHNLGKRTEFRDGLHKRGVGLIRGVVSEREALGWKELLKRYIQTNPSTKGFPASNPAVYELYWSPSQVLARAHPNLLRTQAFLMSHWHSVNKSARISTSHPVAYADRLRIRQPGDVEFALGPHVDGGSCERWEESGYGKGGVYNEVFRGNWEAYNPWESSCRLPVVSDLYNGPGGCSMFRMFQGWLSMSTTSAGEGTLMVNPLLGKATAYFLLRPFFQPRRGPTEALGSGFLDSNNWSLEDETTSVLQGAVPSNCQELNAALHPHLGLEDTMTHVPEVRPGDYVAWHCDTIHAVDKTHAGKEDSSVMYIPACPLTEANAAYLVRQREAFFEGTPGPDFPSGLGESQHLGRLTPDFVMQNIDIEAQRAMGLTRYDAGQKGLLERERQTLQRANELLGFDSDFFQRMVEESVHMRSEEIKAIRNAAKNTGMVVSVGVSEGIKTATLFNSNLIIGADGEIVVHHRKMVPTFYEKLTWSPGDGYGLRLAMTPFGNIGALICGENTNPLARYALMALDEHVHISSWPAVWPTRRSKSEIGKSNGPPNGNYDNVAANYIRSAAHCFEAKCFGISCAGHFSKENMDEIVRISGDTGCLPTLQRTPRAATMFLGPTGSLHPSFTIDEHTGAVEAKEMIQNEEDILYADLDIADCVEGKQYHDIAGGYQRLDIFDLRIDRSRKPAISILTPKAILIDRERMASGSATTFTPDDGGGSSEGFGARRPSAPPWPRLQIKQTSLNHEDAANRKETRTGSLPTGYGEIDDSLDLRQLLQNKKKQEAASDRPREHQNKDEKPPMKIRYVSGNDPMEHQNKDKKPPMKIRYFVRNDPMEHQNKDKKPPMKIRYFVRNDGKDYTAASRTSRSNDREMAFRLRDWHTLSLFPTPPHSSQPITTSLHSLHPNFLLSDNPPH</sequence>
<dbReference type="InterPro" id="IPR010856">
    <property type="entry name" value="Gig2-like"/>
</dbReference>
<dbReference type="Gene3D" id="2.60.120.330">
    <property type="entry name" value="B-lactam Antibiotic, Isopenicillin N Synthase, Chain"/>
    <property type="match status" value="1"/>
</dbReference>
<gene>
    <name evidence="3" type="ORF">HO173_006879</name>
</gene>
<dbReference type="PANTHER" id="PTHR30613">
    <property type="entry name" value="UNCHARACTERIZED PROTEIN YBIU-RELATED"/>
    <property type="match status" value="1"/>
</dbReference>
<feature type="compositionally biased region" description="Basic and acidic residues" evidence="1">
    <location>
        <begin position="880"/>
        <end position="900"/>
    </location>
</feature>
<dbReference type="Proteomes" id="UP000578531">
    <property type="component" value="Unassembled WGS sequence"/>
</dbReference>
<dbReference type="RefSeq" id="XP_037164330.1">
    <property type="nucleotide sequence ID" value="XM_037308785.1"/>
</dbReference>
<dbReference type="InterPro" id="IPR027443">
    <property type="entry name" value="IPNS-like_sf"/>
</dbReference>
<dbReference type="GeneID" id="59288537"/>
<reference evidence="3 4" key="1">
    <citation type="journal article" date="2020" name="Genomics">
        <title>Complete, high-quality genomes from long-read metagenomic sequencing of two wolf lichen thalli reveals enigmatic genome architecture.</title>
        <authorList>
            <person name="McKenzie S.K."/>
            <person name="Walston R.F."/>
            <person name="Allen J.L."/>
        </authorList>
    </citation>
    <scope>NUCLEOTIDE SEQUENCE [LARGE SCALE GENOMIC DNA]</scope>
    <source>
        <strain evidence="3">WasteWater2</strain>
    </source>
</reference>
<dbReference type="SUPFAM" id="SSF51197">
    <property type="entry name" value="Clavaminate synthase-like"/>
    <property type="match status" value="1"/>
</dbReference>
<evidence type="ECO:0000256" key="1">
    <source>
        <dbReference type="SAM" id="MobiDB-lite"/>
    </source>
</evidence>
<dbReference type="InterPro" id="IPR036526">
    <property type="entry name" value="C-N_Hydrolase_sf"/>
</dbReference>
<proteinExistence type="predicted"/>
<evidence type="ECO:0000313" key="3">
    <source>
        <dbReference type="EMBL" id="KAF6234949.1"/>
    </source>
</evidence>
<dbReference type="OrthoDB" id="8249012at2759"/>
<dbReference type="EMBL" id="JACCJC010000027">
    <property type="protein sequence ID" value="KAF6234949.1"/>
    <property type="molecule type" value="Genomic_DNA"/>
</dbReference>
<organism evidence="3 4">
    <name type="scientific">Letharia columbiana</name>
    <dbReference type="NCBI Taxonomy" id="112416"/>
    <lineage>
        <taxon>Eukaryota</taxon>
        <taxon>Fungi</taxon>
        <taxon>Dikarya</taxon>
        <taxon>Ascomycota</taxon>
        <taxon>Pezizomycotina</taxon>
        <taxon>Lecanoromycetes</taxon>
        <taxon>OSLEUM clade</taxon>
        <taxon>Lecanoromycetidae</taxon>
        <taxon>Lecanorales</taxon>
        <taxon>Lecanorineae</taxon>
        <taxon>Parmeliaceae</taxon>
        <taxon>Letharia</taxon>
    </lineage>
</organism>
<protein>
    <recommendedName>
        <fullName evidence="2">CN hydrolase domain-containing protein</fullName>
    </recommendedName>
</protein>
<dbReference type="Pfam" id="PF00795">
    <property type="entry name" value="CN_hydrolase"/>
    <property type="match status" value="1"/>
</dbReference>
<dbReference type="PROSITE" id="PS50263">
    <property type="entry name" value="CN_HYDROLASE"/>
    <property type="match status" value="1"/>
</dbReference>
<dbReference type="PANTHER" id="PTHR30613:SF1">
    <property type="entry name" value="DUF1479 DOMAIN PROTEIN (AFU_ORTHOLOGUE AFUA_5G09280)"/>
    <property type="match status" value="1"/>
</dbReference>
<dbReference type="Gene3D" id="3.60.110.10">
    <property type="entry name" value="Carbon-nitrogen hydrolase"/>
    <property type="match status" value="1"/>
</dbReference>
<evidence type="ECO:0000313" key="4">
    <source>
        <dbReference type="Proteomes" id="UP000578531"/>
    </source>
</evidence>
<feature type="region of interest" description="Disordered" evidence="1">
    <location>
        <begin position="807"/>
        <end position="919"/>
    </location>
</feature>
<comment type="caution">
    <text evidence="3">The sequence shown here is derived from an EMBL/GenBank/DDBJ whole genome shotgun (WGS) entry which is preliminary data.</text>
</comment>
<keyword evidence="4" id="KW-1185">Reference proteome</keyword>
<feature type="region of interest" description="Disordered" evidence="1">
    <location>
        <begin position="16"/>
        <end position="52"/>
    </location>
</feature>
<accession>A0A8H6L4A0</accession>
<feature type="domain" description="CN hydrolase" evidence="2">
    <location>
        <begin position="462"/>
        <end position="754"/>
    </location>
</feature>
<evidence type="ECO:0000259" key="2">
    <source>
        <dbReference type="PROSITE" id="PS50263"/>
    </source>
</evidence>
<feature type="compositionally biased region" description="Basic and acidic residues" evidence="1">
    <location>
        <begin position="844"/>
        <end position="855"/>
    </location>
</feature>
<dbReference type="AlphaFoldDB" id="A0A8H6L4A0"/>
<dbReference type="SUPFAM" id="SSF56317">
    <property type="entry name" value="Carbon-nitrogen hydrolase"/>
    <property type="match status" value="1"/>
</dbReference>
<name>A0A8H6L4A0_9LECA</name>
<dbReference type="Pfam" id="PF07350">
    <property type="entry name" value="Gig2-like"/>
    <property type="match status" value="1"/>
</dbReference>
<dbReference type="InterPro" id="IPR003010">
    <property type="entry name" value="C-N_Hydrolase"/>
</dbReference>